<keyword evidence="4" id="KW-0378">Hydrolase</keyword>
<gene>
    <name evidence="4" type="ORF">GC098_30120</name>
</gene>
<evidence type="ECO:0000256" key="2">
    <source>
        <dbReference type="ARBA" id="ARBA00023136"/>
    </source>
</evidence>
<feature type="domain" description="Beta-lactamase-related" evidence="3">
    <location>
        <begin position="2"/>
        <end position="104"/>
    </location>
</feature>
<name>A0ABX1Y3Y3_9BACL</name>
<dbReference type="InterPro" id="IPR001466">
    <property type="entry name" value="Beta-lactam-related"/>
</dbReference>
<dbReference type="SUPFAM" id="SSF56601">
    <property type="entry name" value="beta-lactamase/transpeptidase-like"/>
    <property type="match status" value="1"/>
</dbReference>
<evidence type="ECO:0000259" key="3">
    <source>
        <dbReference type="Pfam" id="PF00144"/>
    </source>
</evidence>
<accession>A0ABX1Y3Y3</accession>
<dbReference type="Pfam" id="PF00144">
    <property type="entry name" value="Beta-lactamase"/>
    <property type="match status" value="1"/>
</dbReference>
<dbReference type="EMBL" id="WHOA01000219">
    <property type="protein sequence ID" value="NOU75583.1"/>
    <property type="molecule type" value="Genomic_DNA"/>
</dbReference>
<dbReference type="PANTHER" id="PTHR46825:SF11">
    <property type="entry name" value="PENICILLIN-BINDING PROTEIN 4"/>
    <property type="match status" value="1"/>
</dbReference>
<dbReference type="RefSeq" id="WP_171647357.1">
    <property type="nucleotide sequence ID" value="NZ_WHOA01000219.1"/>
</dbReference>
<evidence type="ECO:0000313" key="4">
    <source>
        <dbReference type="EMBL" id="NOU75583.1"/>
    </source>
</evidence>
<dbReference type="Proteomes" id="UP000616779">
    <property type="component" value="Unassembled WGS sequence"/>
</dbReference>
<sequence>MEEQGVLNVDENLKRFTPSFNYADDITIDHLLTHTSGIPNITQIPNFRELMKHSTTLENTINLFLSLEPEFKSGTRFKYTNSGYILLAYIIEQTTGLSYGDFCGIWCYILTF</sequence>
<keyword evidence="2" id="KW-0472">Membrane</keyword>
<dbReference type="GO" id="GO:0016787">
    <property type="term" value="F:hydrolase activity"/>
    <property type="evidence" value="ECO:0007669"/>
    <property type="project" value="UniProtKB-KW"/>
</dbReference>
<comment type="caution">
    <text evidence="4">The sequence shown here is derived from an EMBL/GenBank/DDBJ whole genome shotgun (WGS) entry which is preliminary data.</text>
</comment>
<evidence type="ECO:0000256" key="1">
    <source>
        <dbReference type="ARBA" id="ARBA00004370"/>
    </source>
</evidence>
<dbReference type="InterPro" id="IPR012338">
    <property type="entry name" value="Beta-lactam/transpept-like"/>
</dbReference>
<proteinExistence type="predicted"/>
<dbReference type="Gene3D" id="3.40.710.10">
    <property type="entry name" value="DD-peptidase/beta-lactamase superfamily"/>
    <property type="match status" value="1"/>
</dbReference>
<dbReference type="InterPro" id="IPR050491">
    <property type="entry name" value="AmpC-like"/>
</dbReference>
<evidence type="ECO:0000313" key="5">
    <source>
        <dbReference type="Proteomes" id="UP000616779"/>
    </source>
</evidence>
<reference evidence="4 5" key="1">
    <citation type="submission" date="2019-10" db="EMBL/GenBank/DDBJ databases">
        <title>Description of Paenibacillus terrestris sp. nov.</title>
        <authorList>
            <person name="Carlier A."/>
            <person name="Qi S."/>
        </authorList>
    </citation>
    <scope>NUCLEOTIDE SEQUENCE [LARGE SCALE GENOMIC DNA]</scope>
    <source>
        <strain evidence="4 5">LMG 31458</strain>
    </source>
</reference>
<comment type="subcellular location">
    <subcellularLocation>
        <location evidence="1">Membrane</location>
    </subcellularLocation>
</comment>
<protein>
    <submittedName>
        <fullName evidence="4">Serine hydrolase</fullName>
    </submittedName>
</protein>
<dbReference type="PANTHER" id="PTHR46825">
    <property type="entry name" value="D-ALANYL-D-ALANINE-CARBOXYPEPTIDASE/ENDOPEPTIDASE AMPH"/>
    <property type="match status" value="1"/>
</dbReference>
<organism evidence="4 5">
    <name type="scientific">Paenibacillus phytorum</name>
    <dbReference type="NCBI Taxonomy" id="2654977"/>
    <lineage>
        <taxon>Bacteria</taxon>
        <taxon>Bacillati</taxon>
        <taxon>Bacillota</taxon>
        <taxon>Bacilli</taxon>
        <taxon>Bacillales</taxon>
        <taxon>Paenibacillaceae</taxon>
        <taxon>Paenibacillus</taxon>
    </lineage>
</organism>
<keyword evidence="5" id="KW-1185">Reference proteome</keyword>